<evidence type="ECO:0000259" key="6">
    <source>
        <dbReference type="SMART" id="SM00415"/>
    </source>
</evidence>
<dbReference type="SMART" id="SM00415">
    <property type="entry name" value="HSF"/>
    <property type="match status" value="1"/>
</dbReference>
<feature type="compositionally biased region" description="Low complexity" evidence="5">
    <location>
        <begin position="345"/>
        <end position="362"/>
    </location>
</feature>
<comment type="similarity">
    <text evidence="4">Belongs to the HSF family.</text>
</comment>
<evidence type="ECO:0000313" key="8">
    <source>
        <dbReference type="Proteomes" id="UP000266841"/>
    </source>
</evidence>
<dbReference type="FunFam" id="1.10.10.10:FF:000479">
    <property type="entry name" value="Predicted protein"/>
    <property type="match status" value="1"/>
</dbReference>
<accession>K0SKI6</accession>
<dbReference type="GO" id="GO:0005634">
    <property type="term" value="C:nucleus"/>
    <property type="evidence" value="ECO:0007669"/>
    <property type="project" value="UniProtKB-SubCell"/>
</dbReference>
<reference evidence="7 8" key="1">
    <citation type="journal article" date="2012" name="Genome Biol.">
        <title>Genome and low-iron response of an oceanic diatom adapted to chronic iron limitation.</title>
        <authorList>
            <person name="Lommer M."/>
            <person name="Specht M."/>
            <person name="Roy A.S."/>
            <person name="Kraemer L."/>
            <person name="Andreson R."/>
            <person name="Gutowska M.A."/>
            <person name="Wolf J."/>
            <person name="Bergner S.V."/>
            <person name="Schilhabel M.B."/>
            <person name="Klostermeier U.C."/>
            <person name="Beiko R.G."/>
            <person name="Rosenstiel P."/>
            <person name="Hippler M."/>
            <person name="Laroche J."/>
        </authorList>
    </citation>
    <scope>NUCLEOTIDE SEQUENCE [LARGE SCALE GENOMIC DNA]</scope>
    <source>
        <strain evidence="7 8">CCMP1005</strain>
    </source>
</reference>
<dbReference type="Proteomes" id="UP000266841">
    <property type="component" value="Unassembled WGS sequence"/>
</dbReference>
<dbReference type="SUPFAM" id="SSF46785">
    <property type="entry name" value="Winged helix' DNA-binding domain"/>
    <property type="match status" value="1"/>
</dbReference>
<evidence type="ECO:0000256" key="2">
    <source>
        <dbReference type="ARBA" id="ARBA00023125"/>
    </source>
</evidence>
<keyword evidence="3" id="KW-0539">Nucleus</keyword>
<feature type="compositionally biased region" description="Basic and acidic residues" evidence="5">
    <location>
        <begin position="33"/>
        <end position="42"/>
    </location>
</feature>
<dbReference type="OMA" id="PRRIDHT"/>
<feature type="region of interest" description="Disordered" evidence="5">
    <location>
        <begin position="1"/>
        <end position="81"/>
    </location>
</feature>
<dbReference type="PANTHER" id="PTHR10015">
    <property type="entry name" value="HEAT SHOCK TRANSCRIPTION FACTOR"/>
    <property type="match status" value="1"/>
</dbReference>
<evidence type="ECO:0000256" key="5">
    <source>
        <dbReference type="SAM" id="MobiDB-lite"/>
    </source>
</evidence>
<comment type="caution">
    <text evidence="7">The sequence shown here is derived from an EMBL/GenBank/DDBJ whole genome shotgun (WGS) entry which is preliminary data.</text>
</comment>
<feature type="domain" description="HSF-type DNA-binding" evidence="6">
    <location>
        <begin position="82"/>
        <end position="173"/>
    </location>
</feature>
<dbReference type="InterPro" id="IPR000232">
    <property type="entry name" value="HSF_DNA-bd"/>
</dbReference>
<dbReference type="Gene3D" id="1.10.10.10">
    <property type="entry name" value="Winged helix-like DNA-binding domain superfamily/Winged helix DNA-binding domain"/>
    <property type="match status" value="1"/>
</dbReference>
<feature type="compositionally biased region" description="Polar residues" evidence="5">
    <location>
        <begin position="380"/>
        <end position="391"/>
    </location>
</feature>
<protein>
    <recommendedName>
        <fullName evidence="6">HSF-type DNA-binding domain-containing protein</fullName>
    </recommendedName>
</protein>
<comment type="subcellular location">
    <subcellularLocation>
        <location evidence="1">Nucleus</location>
    </subcellularLocation>
</comment>
<evidence type="ECO:0000256" key="4">
    <source>
        <dbReference type="RuleBase" id="RU004020"/>
    </source>
</evidence>
<dbReference type="GO" id="GO:0043565">
    <property type="term" value="F:sequence-specific DNA binding"/>
    <property type="evidence" value="ECO:0007669"/>
    <property type="project" value="InterPro"/>
</dbReference>
<gene>
    <name evidence="7" type="ORF">THAOC_18003</name>
</gene>
<feature type="compositionally biased region" description="Pro residues" evidence="5">
    <location>
        <begin position="335"/>
        <end position="344"/>
    </location>
</feature>
<evidence type="ECO:0000256" key="3">
    <source>
        <dbReference type="ARBA" id="ARBA00023242"/>
    </source>
</evidence>
<feature type="region of interest" description="Disordered" evidence="5">
    <location>
        <begin position="287"/>
        <end position="400"/>
    </location>
</feature>
<dbReference type="GO" id="GO:0003700">
    <property type="term" value="F:DNA-binding transcription factor activity"/>
    <property type="evidence" value="ECO:0007669"/>
    <property type="project" value="InterPro"/>
</dbReference>
<feature type="compositionally biased region" description="Acidic residues" evidence="5">
    <location>
        <begin position="14"/>
        <end position="32"/>
    </location>
</feature>
<dbReference type="Pfam" id="PF00447">
    <property type="entry name" value="HSF_DNA-bind"/>
    <property type="match status" value="1"/>
</dbReference>
<dbReference type="EMBL" id="AGNL01019908">
    <property type="protein sequence ID" value="EJK61496.1"/>
    <property type="molecule type" value="Genomic_DNA"/>
</dbReference>
<dbReference type="AlphaFoldDB" id="K0SKI6"/>
<dbReference type="InterPro" id="IPR036390">
    <property type="entry name" value="WH_DNA-bd_sf"/>
</dbReference>
<proteinExistence type="inferred from homology"/>
<name>K0SKI6_THAOC</name>
<evidence type="ECO:0000313" key="7">
    <source>
        <dbReference type="EMBL" id="EJK61496.1"/>
    </source>
</evidence>
<organism evidence="7 8">
    <name type="scientific">Thalassiosira oceanica</name>
    <name type="common">Marine diatom</name>
    <dbReference type="NCBI Taxonomy" id="159749"/>
    <lineage>
        <taxon>Eukaryota</taxon>
        <taxon>Sar</taxon>
        <taxon>Stramenopiles</taxon>
        <taxon>Ochrophyta</taxon>
        <taxon>Bacillariophyta</taxon>
        <taxon>Coscinodiscophyceae</taxon>
        <taxon>Thalassiosirophycidae</taxon>
        <taxon>Thalassiosirales</taxon>
        <taxon>Thalassiosiraceae</taxon>
        <taxon>Thalassiosira</taxon>
    </lineage>
</organism>
<dbReference type="eggNOG" id="ENOG502QYK0">
    <property type="taxonomic scope" value="Eukaryota"/>
</dbReference>
<keyword evidence="2" id="KW-0238">DNA-binding</keyword>
<evidence type="ECO:0000256" key="1">
    <source>
        <dbReference type="ARBA" id="ARBA00004123"/>
    </source>
</evidence>
<keyword evidence="8" id="KW-1185">Reference proteome</keyword>
<dbReference type="PANTHER" id="PTHR10015:SF206">
    <property type="entry name" value="HSF-TYPE DNA-BINDING DOMAIN-CONTAINING PROTEIN"/>
    <property type="match status" value="1"/>
</dbReference>
<feature type="compositionally biased region" description="Basic and acidic residues" evidence="5">
    <location>
        <begin position="301"/>
        <end position="310"/>
    </location>
</feature>
<sequence>MEDEQSTEAAAEGGGEEDPEPDTDDEKEEADDHDQQLRKGGPEADLGYHPGGSKKKSPRRTDHTYRDFSKYPADHIPTDRRTQNNFPAKLHQILSTPAYSHPHGRAWKVHNKDLLVTQVFPYFFNQTKYVSFTRQLNGWGFKRLHQSGNDYNAIYHECFLRGLPHLTNLMKRVEGNLGKLVPYIEGEPNFYEISKNCPLPIEGPRPPPPPRRGSLPSHMQATYVQPSSVVDQNLVDEKSKALPQQEMQHAMSAAAMPSPHPGYAQMYGHYPPPPPGYPYAPPPGYYGYPPHPGPPQQSGSEAKRDVKLEDPGINPEPLYDSHPSAYGSSPRHMPHYPPPPPPGYYPQHPYAGYGYPQQYAYGDSYHNPPPESAESRQAPRANSSGQASDPSPSRIDKKLQ</sequence>
<dbReference type="InterPro" id="IPR036388">
    <property type="entry name" value="WH-like_DNA-bd_sf"/>
</dbReference>
<feature type="compositionally biased region" description="Basic and acidic residues" evidence="5">
    <location>
        <begin position="59"/>
        <end position="81"/>
    </location>
</feature>
<dbReference type="OrthoDB" id="46525at2759"/>